<proteinExistence type="predicted"/>
<accession>A0A9X4SEV4</accession>
<keyword evidence="2" id="KW-1185">Reference proteome</keyword>
<dbReference type="SUPFAM" id="SSF53850">
    <property type="entry name" value="Periplasmic binding protein-like II"/>
    <property type="match status" value="1"/>
</dbReference>
<protein>
    <submittedName>
        <fullName evidence="1">Uncharacterized protein</fullName>
    </submittedName>
</protein>
<reference evidence="1" key="1">
    <citation type="submission" date="2022-06" db="EMBL/GenBank/DDBJ databases">
        <title>Lactococcus from bovine mastitis in China.</title>
        <authorList>
            <person name="Lin Y."/>
            <person name="Han B."/>
        </authorList>
    </citation>
    <scope>NUCLEOTIDE SEQUENCE</scope>
    <source>
        <strain evidence="1">Ningxia-I-26</strain>
    </source>
</reference>
<dbReference type="Proteomes" id="UP001153199">
    <property type="component" value="Unassembled WGS sequence"/>
</dbReference>
<name>A0A9X4SEV4_9LACT</name>
<comment type="caution">
    <text evidence="1">The sequence shown here is derived from an EMBL/GenBank/DDBJ whole genome shotgun (WGS) entry which is preliminary data.</text>
</comment>
<feature type="non-terminal residue" evidence="1">
    <location>
        <position position="87"/>
    </location>
</feature>
<organism evidence="1 2">
    <name type="scientific">Lactococcus formosensis</name>
    <dbReference type="NCBI Taxonomy" id="1281486"/>
    <lineage>
        <taxon>Bacteria</taxon>
        <taxon>Bacillati</taxon>
        <taxon>Bacillota</taxon>
        <taxon>Bacilli</taxon>
        <taxon>Lactobacillales</taxon>
        <taxon>Streptococcaceae</taxon>
        <taxon>Lactococcus</taxon>
    </lineage>
</organism>
<gene>
    <name evidence="1" type="ORF">NF717_11980</name>
</gene>
<evidence type="ECO:0000313" key="1">
    <source>
        <dbReference type="EMBL" id="MDG6146353.1"/>
    </source>
</evidence>
<evidence type="ECO:0000313" key="2">
    <source>
        <dbReference type="Proteomes" id="UP001153199"/>
    </source>
</evidence>
<dbReference type="AlphaFoldDB" id="A0A9X4SEV4"/>
<dbReference type="Gene3D" id="3.40.190.10">
    <property type="entry name" value="Periplasmic binding protein-like II"/>
    <property type="match status" value="1"/>
</dbReference>
<dbReference type="EMBL" id="JAMWFV010000092">
    <property type="protein sequence ID" value="MDG6146353.1"/>
    <property type="molecule type" value="Genomic_DNA"/>
</dbReference>
<sequence>MYGEPALPPTLESLPYAEPQAHKGGTIRFAEPGGFDSLKPWVLKGNAAWGVGVHVAEPLMLRSIDEPFTLYCLLCETVDTDPDRSWV</sequence>